<dbReference type="Proteomes" id="UP000499080">
    <property type="component" value="Unassembled WGS sequence"/>
</dbReference>
<evidence type="ECO:0000313" key="3">
    <source>
        <dbReference type="Proteomes" id="UP000499080"/>
    </source>
</evidence>
<feature type="region of interest" description="Disordered" evidence="1">
    <location>
        <begin position="54"/>
        <end position="75"/>
    </location>
</feature>
<reference evidence="2 3" key="1">
    <citation type="journal article" date="2019" name="Sci. Rep.">
        <title>Orb-weaving spider Araneus ventricosus genome elucidates the spidroin gene catalogue.</title>
        <authorList>
            <person name="Kono N."/>
            <person name="Nakamura H."/>
            <person name="Ohtoshi R."/>
            <person name="Moran D.A.P."/>
            <person name="Shinohara A."/>
            <person name="Yoshida Y."/>
            <person name="Fujiwara M."/>
            <person name="Mori M."/>
            <person name="Tomita M."/>
            <person name="Arakawa K."/>
        </authorList>
    </citation>
    <scope>NUCLEOTIDE SEQUENCE [LARGE SCALE GENOMIC DNA]</scope>
</reference>
<evidence type="ECO:0000313" key="2">
    <source>
        <dbReference type="EMBL" id="GBO28136.1"/>
    </source>
</evidence>
<organism evidence="2 3">
    <name type="scientific">Araneus ventricosus</name>
    <name type="common">Orbweaver spider</name>
    <name type="synonym">Epeira ventricosa</name>
    <dbReference type="NCBI Taxonomy" id="182803"/>
    <lineage>
        <taxon>Eukaryota</taxon>
        <taxon>Metazoa</taxon>
        <taxon>Ecdysozoa</taxon>
        <taxon>Arthropoda</taxon>
        <taxon>Chelicerata</taxon>
        <taxon>Arachnida</taxon>
        <taxon>Araneae</taxon>
        <taxon>Araneomorphae</taxon>
        <taxon>Entelegynae</taxon>
        <taxon>Araneoidea</taxon>
        <taxon>Araneidae</taxon>
        <taxon>Araneus</taxon>
    </lineage>
</organism>
<proteinExistence type="predicted"/>
<comment type="caution">
    <text evidence="2">The sequence shown here is derived from an EMBL/GenBank/DDBJ whole genome shotgun (WGS) entry which is preliminary data.</text>
</comment>
<keyword evidence="3" id="KW-1185">Reference proteome</keyword>
<evidence type="ECO:0000256" key="1">
    <source>
        <dbReference type="SAM" id="MobiDB-lite"/>
    </source>
</evidence>
<dbReference type="EMBL" id="BGPR01051156">
    <property type="protein sequence ID" value="GBO28136.1"/>
    <property type="molecule type" value="Genomic_DNA"/>
</dbReference>
<sequence length="75" mass="8022">KLRGLFCDDGCSLEPRPMTRTIPEPALLSSVFSAPHHEGRLNFRRVDLTCTQAPATSSSVESAQPGNSGLPGSRL</sequence>
<gene>
    <name evidence="2" type="ORF">AVEN_259343_1</name>
</gene>
<accession>A0A4Y2VV31</accession>
<name>A0A4Y2VV31_ARAVE</name>
<feature type="non-terminal residue" evidence="2">
    <location>
        <position position="1"/>
    </location>
</feature>
<dbReference type="AlphaFoldDB" id="A0A4Y2VV31"/>
<feature type="compositionally biased region" description="Polar residues" evidence="1">
    <location>
        <begin position="54"/>
        <end position="67"/>
    </location>
</feature>
<protein>
    <submittedName>
        <fullName evidence="2">Uncharacterized protein</fullName>
    </submittedName>
</protein>